<evidence type="ECO:0000313" key="6">
    <source>
        <dbReference type="EMBL" id="GGF36352.1"/>
    </source>
</evidence>
<feature type="chain" id="PRO_5045433427" description="Glycoside hydrolase family 28 protein" evidence="5">
    <location>
        <begin position="20"/>
        <end position="464"/>
    </location>
</feature>
<dbReference type="InterPro" id="IPR012334">
    <property type="entry name" value="Pectin_lyas_fold"/>
</dbReference>
<dbReference type="InterPro" id="IPR000743">
    <property type="entry name" value="Glyco_hydro_28"/>
</dbReference>
<protein>
    <recommendedName>
        <fullName evidence="8">Glycoside hydrolase family 28 protein</fullName>
    </recommendedName>
</protein>
<dbReference type="EMBL" id="BMIU01000012">
    <property type="protein sequence ID" value="GGF36352.1"/>
    <property type="molecule type" value="Genomic_DNA"/>
</dbReference>
<keyword evidence="2 4" id="KW-0378">Hydrolase</keyword>
<accession>A0ABQ1V2X4</accession>
<dbReference type="InterPro" id="IPR051801">
    <property type="entry name" value="GH28_Enzymes"/>
</dbReference>
<dbReference type="Proteomes" id="UP000647339">
    <property type="component" value="Unassembled WGS sequence"/>
</dbReference>
<proteinExistence type="inferred from homology"/>
<dbReference type="SMART" id="SM00710">
    <property type="entry name" value="PbH1"/>
    <property type="match status" value="4"/>
</dbReference>
<evidence type="ECO:0000256" key="5">
    <source>
        <dbReference type="SAM" id="SignalP"/>
    </source>
</evidence>
<keyword evidence="3 4" id="KW-0326">Glycosidase</keyword>
<dbReference type="InterPro" id="IPR006626">
    <property type="entry name" value="PbH1"/>
</dbReference>
<evidence type="ECO:0000313" key="7">
    <source>
        <dbReference type="Proteomes" id="UP000647339"/>
    </source>
</evidence>
<name>A0ABQ1V2X4_9BACT</name>
<dbReference type="Pfam" id="PF00295">
    <property type="entry name" value="Glyco_hydro_28"/>
    <property type="match status" value="1"/>
</dbReference>
<feature type="signal peptide" evidence="5">
    <location>
        <begin position="1"/>
        <end position="19"/>
    </location>
</feature>
<comment type="similarity">
    <text evidence="1 4">Belongs to the glycosyl hydrolase 28 family.</text>
</comment>
<evidence type="ECO:0008006" key="8">
    <source>
        <dbReference type="Google" id="ProtNLM"/>
    </source>
</evidence>
<keyword evidence="7" id="KW-1185">Reference proteome</keyword>
<dbReference type="InterPro" id="IPR011050">
    <property type="entry name" value="Pectin_lyase_fold/virulence"/>
</dbReference>
<sequence>MKVVLSIYCSFFLCLAAYAIDYDVRDHGAIGDGKQLDTESVQAAIDSCHKNGGGKVIIPSGYTVLVGTIFLKSHVTLYIERGAVLLGSPDIADYSEDTHKNMYKNEPHMDRCLIFAKDAEDFGIEGNGTIDGNGHPRYFNRKTGRPMLIRFLSCKDITMRAVTLQHPAAWTSAWLYCKNIVVEGITITSRVNHNGDGLDFDGCQNVRVSNSSFDTSDDSICLQASRPDVPCRDITVTNCVFTSKWAGMRIGLLSRGDFESVTVSNCTFRNIQDAGLKIQMNEGGAMKNMVFNNLVMKNVPRPVFMTFAQQKAYVDAPEEMYPMEAMKGFSFDHLTIDNAEMDKNSCFFITGMPGHPIEDVSFSNIHFVHPGGGNEEDANRVDLPEYTLEVLDGWWPEFHLVGTLPASAFYLRHVSGVRLEGVNLQVKSPEQRPAVVLEDVRHYHIDSVYQNYDLVTNEKGVEIR</sequence>
<organism evidence="6 7">
    <name type="scientific">Echinicola rosea</name>
    <dbReference type="NCBI Taxonomy" id="1807691"/>
    <lineage>
        <taxon>Bacteria</taxon>
        <taxon>Pseudomonadati</taxon>
        <taxon>Bacteroidota</taxon>
        <taxon>Cytophagia</taxon>
        <taxon>Cytophagales</taxon>
        <taxon>Cyclobacteriaceae</taxon>
        <taxon>Echinicola</taxon>
    </lineage>
</organism>
<gene>
    <name evidence="6" type="ORF">GCM10011339_26100</name>
</gene>
<evidence type="ECO:0000256" key="2">
    <source>
        <dbReference type="ARBA" id="ARBA00022801"/>
    </source>
</evidence>
<evidence type="ECO:0000256" key="1">
    <source>
        <dbReference type="ARBA" id="ARBA00008834"/>
    </source>
</evidence>
<evidence type="ECO:0000256" key="3">
    <source>
        <dbReference type="ARBA" id="ARBA00023295"/>
    </source>
</evidence>
<dbReference type="PANTHER" id="PTHR31339:SF9">
    <property type="entry name" value="PLASMIN AND FIBRONECTIN-BINDING PROTEIN A"/>
    <property type="match status" value="1"/>
</dbReference>
<dbReference type="Gene3D" id="2.160.20.10">
    <property type="entry name" value="Single-stranded right-handed beta-helix, Pectin lyase-like"/>
    <property type="match status" value="1"/>
</dbReference>
<evidence type="ECO:0000256" key="4">
    <source>
        <dbReference type="RuleBase" id="RU361169"/>
    </source>
</evidence>
<reference evidence="7" key="1">
    <citation type="journal article" date="2019" name="Int. J. Syst. Evol. Microbiol.">
        <title>The Global Catalogue of Microorganisms (GCM) 10K type strain sequencing project: providing services to taxonomists for standard genome sequencing and annotation.</title>
        <authorList>
            <consortium name="The Broad Institute Genomics Platform"/>
            <consortium name="The Broad Institute Genome Sequencing Center for Infectious Disease"/>
            <person name="Wu L."/>
            <person name="Ma J."/>
        </authorList>
    </citation>
    <scope>NUCLEOTIDE SEQUENCE [LARGE SCALE GENOMIC DNA]</scope>
    <source>
        <strain evidence="7">CGMCC 1.15407</strain>
    </source>
</reference>
<dbReference type="PANTHER" id="PTHR31339">
    <property type="entry name" value="PECTIN LYASE-RELATED"/>
    <property type="match status" value="1"/>
</dbReference>
<dbReference type="SUPFAM" id="SSF51126">
    <property type="entry name" value="Pectin lyase-like"/>
    <property type="match status" value="1"/>
</dbReference>
<comment type="caution">
    <text evidence="6">The sequence shown here is derived from an EMBL/GenBank/DDBJ whole genome shotgun (WGS) entry which is preliminary data.</text>
</comment>
<dbReference type="RefSeq" id="WP_137403645.1">
    <property type="nucleotide sequence ID" value="NZ_BMIU01000012.1"/>
</dbReference>
<keyword evidence="5" id="KW-0732">Signal</keyword>